<accession>A0A1S1N4Q2</accession>
<keyword evidence="3" id="KW-1185">Reference proteome</keyword>
<dbReference type="Proteomes" id="UP000180253">
    <property type="component" value="Unassembled WGS sequence"/>
</dbReference>
<evidence type="ECO:0000259" key="1">
    <source>
        <dbReference type="PROSITE" id="PS51725"/>
    </source>
</evidence>
<reference evidence="2 3" key="1">
    <citation type="submission" date="2016-10" db="EMBL/GenBank/DDBJ databases">
        <title>Pseudoalteromonas amylolytica sp. nov., isolated from the surface seawater.</title>
        <authorList>
            <person name="Wu Y.-H."/>
            <person name="Cheng H."/>
            <person name="Jin X.-B."/>
            <person name="Wang C.-S."/>
            <person name="Xu X.-W."/>
        </authorList>
    </citation>
    <scope>NUCLEOTIDE SEQUENCE [LARGE SCALE GENOMIC DNA]</scope>
    <source>
        <strain evidence="2 3">JCM 12483</strain>
    </source>
</reference>
<comment type="caution">
    <text evidence="2">The sequence shown here is derived from an EMBL/GenBank/DDBJ whole genome shotgun (WGS) entry which is preliminary data.</text>
</comment>
<dbReference type="PROSITE" id="PS51725">
    <property type="entry name" value="ABM"/>
    <property type="match status" value="1"/>
</dbReference>
<organism evidence="2 3">
    <name type="scientific">Pseudoalteromonas byunsanensis</name>
    <dbReference type="NCBI Taxonomy" id="327939"/>
    <lineage>
        <taxon>Bacteria</taxon>
        <taxon>Pseudomonadati</taxon>
        <taxon>Pseudomonadota</taxon>
        <taxon>Gammaproteobacteria</taxon>
        <taxon>Alteromonadales</taxon>
        <taxon>Pseudoalteromonadaceae</taxon>
        <taxon>Pseudoalteromonas</taxon>
    </lineage>
</organism>
<name>A0A1S1N4Q2_9GAMM</name>
<keyword evidence="2" id="KW-0560">Oxidoreductase</keyword>
<dbReference type="Gene3D" id="3.30.70.100">
    <property type="match status" value="1"/>
</dbReference>
<dbReference type="RefSeq" id="WP_070992492.1">
    <property type="nucleotide sequence ID" value="NZ_CBCSHD010000018.1"/>
</dbReference>
<evidence type="ECO:0000313" key="3">
    <source>
        <dbReference type="Proteomes" id="UP000180253"/>
    </source>
</evidence>
<dbReference type="AlphaFoldDB" id="A0A1S1N4Q2"/>
<sequence length="92" mass="10666">MNKIILRGYILVPQPELCQVKQALDEHIELTRSESGCIVFEVTQHSDDPLRFDVYEEFVDAEAFKQHQNRVIASDWGAKTQNVARHYHIEGL</sequence>
<dbReference type="Pfam" id="PF03992">
    <property type="entry name" value="ABM"/>
    <property type="match status" value="1"/>
</dbReference>
<dbReference type="GO" id="GO:0004497">
    <property type="term" value="F:monooxygenase activity"/>
    <property type="evidence" value="ECO:0007669"/>
    <property type="project" value="UniProtKB-KW"/>
</dbReference>
<gene>
    <name evidence="2" type="ORF">BIW53_13245</name>
</gene>
<dbReference type="EMBL" id="MNAN01000032">
    <property type="protein sequence ID" value="OHU94976.1"/>
    <property type="molecule type" value="Genomic_DNA"/>
</dbReference>
<keyword evidence="2" id="KW-0503">Monooxygenase</keyword>
<dbReference type="STRING" id="327939.BIW53_13245"/>
<dbReference type="OrthoDB" id="9812192at2"/>
<protein>
    <submittedName>
        <fullName evidence="2">Antibiotic biosynthesis monooxygenase</fullName>
    </submittedName>
</protein>
<feature type="domain" description="ABM" evidence="1">
    <location>
        <begin position="4"/>
        <end position="92"/>
    </location>
</feature>
<evidence type="ECO:0000313" key="2">
    <source>
        <dbReference type="EMBL" id="OHU94976.1"/>
    </source>
</evidence>
<dbReference type="InterPro" id="IPR007138">
    <property type="entry name" value="ABM_dom"/>
</dbReference>
<dbReference type="SUPFAM" id="SSF54909">
    <property type="entry name" value="Dimeric alpha+beta barrel"/>
    <property type="match status" value="1"/>
</dbReference>
<dbReference type="InterPro" id="IPR011008">
    <property type="entry name" value="Dimeric_a/b-barrel"/>
</dbReference>
<proteinExistence type="predicted"/>